<accession>A0ABV7DR13</accession>
<dbReference type="RefSeq" id="WP_242070071.1">
    <property type="nucleotide sequence ID" value="NZ_JAEACP010000004.1"/>
</dbReference>
<sequence>MSEDHDKNCDPSWGPDLGPESSRKGKKKGKEGALNVAPIHGVLPFAGARNPLIRSNTARKVSFTACTLATDGVPQVYHFDSEAESAAALEALLHPDLHGLEVQLPAITYRCRRSRKNRDHHFDLRITFRDGFRRAIFVRMVGVSARLRRRTKSTTSSRPSRLTSPMMPWW</sequence>
<feature type="compositionally biased region" description="Low complexity" evidence="1">
    <location>
        <begin position="153"/>
        <end position="170"/>
    </location>
</feature>
<organism evidence="2 3">
    <name type="scientific">Tabrizicola soli</name>
    <dbReference type="NCBI Taxonomy" id="2185115"/>
    <lineage>
        <taxon>Bacteria</taxon>
        <taxon>Pseudomonadati</taxon>
        <taxon>Pseudomonadota</taxon>
        <taxon>Alphaproteobacteria</taxon>
        <taxon>Rhodobacterales</taxon>
        <taxon>Paracoccaceae</taxon>
        <taxon>Tabrizicola</taxon>
    </lineage>
</organism>
<evidence type="ECO:0000313" key="2">
    <source>
        <dbReference type="EMBL" id="MFC3084569.1"/>
    </source>
</evidence>
<dbReference type="Proteomes" id="UP001595445">
    <property type="component" value="Unassembled WGS sequence"/>
</dbReference>
<dbReference type="EMBL" id="JBHRSM010000001">
    <property type="protein sequence ID" value="MFC3084569.1"/>
    <property type="molecule type" value="Genomic_DNA"/>
</dbReference>
<reference evidence="3" key="1">
    <citation type="journal article" date="2019" name="Int. J. Syst. Evol. Microbiol.">
        <title>The Global Catalogue of Microorganisms (GCM) 10K type strain sequencing project: providing services to taxonomists for standard genome sequencing and annotation.</title>
        <authorList>
            <consortium name="The Broad Institute Genomics Platform"/>
            <consortium name="The Broad Institute Genome Sequencing Center for Infectious Disease"/>
            <person name="Wu L."/>
            <person name="Ma J."/>
        </authorList>
    </citation>
    <scope>NUCLEOTIDE SEQUENCE [LARGE SCALE GENOMIC DNA]</scope>
    <source>
        <strain evidence="3">KCTC 62102</strain>
    </source>
</reference>
<proteinExistence type="predicted"/>
<comment type="caution">
    <text evidence="2">The sequence shown here is derived from an EMBL/GenBank/DDBJ whole genome shotgun (WGS) entry which is preliminary data.</text>
</comment>
<gene>
    <name evidence="2" type="ORF">ACFOD6_00780</name>
</gene>
<feature type="region of interest" description="Disordered" evidence="1">
    <location>
        <begin position="149"/>
        <end position="170"/>
    </location>
</feature>
<protein>
    <submittedName>
        <fullName evidence="2">Uncharacterized protein</fullName>
    </submittedName>
</protein>
<evidence type="ECO:0000313" key="3">
    <source>
        <dbReference type="Proteomes" id="UP001595445"/>
    </source>
</evidence>
<keyword evidence="3" id="KW-1185">Reference proteome</keyword>
<evidence type="ECO:0000256" key="1">
    <source>
        <dbReference type="SAM" id="MobiDB-lite"/>
    </source>
</evidence>
<name>A0ABV7DR13_9RHOB</name>
<feature type="region of interest" description="Disordered" evidence="1">
    <location>
        <begin position="1"/>
        <end position="31"/>
    </location>
</feature>